<evidence type="ECO:0000313" key="1">
    <source>
        <dbReference type="EMBL" id="SDG90723.1"/>
    </source>
</evidence>
<dbReference type="AlphaFoldDB" id="A0A7Z7B1V8"/>
<keyword evidence="2" id="KW-1185">Reference proteome</keyword>
<evidence type="ECO:0000313" key="2">
    <source>
        <dbReference type="Proteomes" id="UP000198900"/>
    </source>
</evidence>
<gene>
    <name evidence="1" type="ORF">SAMN04487926_101139</name>
</gene>
<dbReference type="EMBL" id="FNDI01000001">
    <property type="protein sequence ID" value="SDG90723.1"/>
    <property type="molecule type" value="Genomic_DNA"/>
</dbReference>
<organism evidence="1 2">
    <name type="scientific">Paraburkholderia steynii</name>
    <dbReference type="NCBI Taxonomy" id="1245441"/>
    <lineage>
        <taxon>Bacteria</taxon>
        <taxon>Pseudomonadati</taxon>
        <taxon>Pseudomonadota</taxon>
        <taxon>Betaproteobacteria</taxon>
        <taxon>Burkholderiales</taxon>
        <taxon>Burkholderiaceae</taxon>
        <taxon>Paraburkholderia</taxon>
    </lineage>
</organism>
<protein>
    <submittedName>
        <fullName evidence="1">Uncharacterized protein</fullName>
    </submittedName>
</protein>
<sequence>MRPERRARLAAGVCVTARGFIQAARGPFCPFGRTLRRVSYRAAPLPFSGQPPGGARHAAMSDSSGF</sequence>
<accession>A0A7Z7B1V8</accession>
<dbReference type="Proteomes" id="UP000198900">
    <property type="component" value="Unassembled WGS sequence"/>
</dbReference>
<reference evidence="1" key="1">
    <citation type="submission" date="2016-10" db="EMBL/GenBank/DDBJ databases">
        <authorList>
            <person name="Varghese N."/>
            <person name="Submissions S."/>
        </authorList>
    </citation>
    <scope>NUCLEOTIDE SEQUENCE [LARGE SCALE GENOMIC DNA]</scope>
    <source>
        <strain evidence="1">YR281</strain>
    </source>
</reference>
<proteinExistence type="predicted"/>
<comment type="caution">
    <text evidence="1">The sequence shown here is derived from an EMBL/GenBank/DDBJ whole genome shotgun (WGS) entry which is preliminary data.</text>
</comment>
<name>A0A7Z7B1V8_9BURK</name>